<evidence type="ECO:0000256" key="5">
    <source>
        <dbReference type="ARBA" id="ARBA00023054"/>
    </source>
</evidence>
<evidence type="ECO:0000256" key="8">
    <source>
        <dbReference type="SAM" id="Coils"/>
    </source>
</evidence>
<reference evidence="10" key="1">
    <citation type="journal article" date="2019" name="Int. J. Syst. Evol. Microbiol.">
        <title>The Global Catalogue of Microorganisms (GCM) 10K type strain sequencing project: providing services to taxonomists for standard genome sequencing and annotation.</title>
        <authorList>
            <consortium name="The Broad Institute Genomics Platform"/>
            <consortium name="The Broad Institute Genome Sequencing Center for Infectious Disease"/>
            <person name="Wu L."/>
            <person name="Ma J."/>
        </authorList>
    </citation>
    <scope>NUCLEOTIDE SEQUENCE [LARGE SCALE GENOMIC DNA]</scope>
    <source>
        <strain evidence="10">KCTC 42087</strain>
    </source>
</reference>
<evidence type="ECO:0000256" key="4">
    <source>
        <dbReference type="ARBA" id="ARBA00022618"/>
    </source>
</evidence>
<feature type="coiled-coil region" evidence="8">
    <location>
        <begin position="71"/>
        <end position="98"/>
    </location>
</feature>
<dbReference type="InterPro" id="IPR019933">
    <property type="entry name" value="DivIVA_domain"/>
</dbReference>
<evidence type="ECO:0000256" key="1">
    <source>
        <dbReference type="ARBA" id="ARBA00004496"/>
    </source>
</evidence>
<keyword evidence="6" id="KW-0131">Cell cycle</keyword>
<dbReference type="InterPro" id="IPR007793">
    <property type="entry name" value="DivIVA_fam"/>
</dbReference>
<dbReference type="RefSeq" id="WP_378285252.1">
    <property type="nucleotide sequence ID" value="NZ_JBHSON010000043.1"/>
</dbReference>
<keyword evidence="3" id="KW-0963">Cytoplasm</keyword>
<name>A0ABW1A218_9ACTN</name>
<evidence type="ECO:0000256" key="6">
    <source>
        <dbReference type="ARBA" id="ARBA00023306"/>
    </source>
</evidence>
<dbReference type="Pfam" id="PF05103">
    <property type="entry name" value="DivIVA"/>
    <property type="match status" value="1"/>
</dbReference>
<protein>
    <recommendedName>
        <fullName evidence="2">Cell wall synthesis protein Wag31</fullName>
    </recommendedName>
    <alternativeName>
        <fullName evidence="7">Antigen 84</fullName>
    </alternativeName>
</protein>
<keyword evidence="10" id="KW-1185">Reference proteome</keyword>
<evidence type="ECO:0000313" key="9">
    <source>
        <dbReference type="EMBL" id="MFC5749524.1"/>
    </source>
</evidence>
<evidence type="ECO:0000256" key="7">
    <source>
        <dbReference type="ARBA" id="ARBA00031737"/>
    </source>
</evidence>
<proteinExistence type="predicted"/>
<dbReference type="Gene3D" id="6.10.250.660">
    <property type="match status" value="1"/>
</dbReference>
<dbReference type="NCBIfam" id="TIGR03544">
    <property type="entry name" value="DivI1A_domain"/>
    <property type="match status" value="1"/>
</dbReference>
<evidence type="ECO:0000313" key="10">
    <source>
        <dbReference type="Proteomes" id="UP001596074"/>
    </source>
</evidence>
<comment type="subcellular location">
    <subcellularLocation>
        <location evidence="1">Cytoplasm</location>
    </subcellularLocation>
</comment>
<organism evidence="9 10">
    <name type="scientific">Actinomadura rugatobispora</name>
    <dbReference type="NCBI Taxonomy" id="1994"/>
    <lineage>
        <taxon>Bacteria</taxon>
        <taxon>Bacillati</taxon>
        <taxon>Actinomycetota</taxon>
        <taxon>Actinomycetes</taxon>
        <taxon>Streptosporangiales</taxon>
        <taxon>Thermomonosporaceae</taxon>
        <taxon>Actinomadura</taxon>
    </lineage>
</organism>
<evidence type="ECO:0000256" key="3">
    <source>
        <dbReference type="ARBA" id="ARBA00022490"/>
    </source>
</evidence>
<accession>A0ABW1A218</accession>
<dbReference type="Proteomes" id="UP001596074">
    <property type="component" value="Unassembled WGS sequence"/>
</dbReference>
<keyword evidence="5 8" id="KW-0175">Coiled coil</keyword>
<sequence length="104" mass="11831">MSEDTSPWDAINELSHQVAALREDFRAATEDPKARYAAASERLTAEAVRDTKFVMPRMQPGYWTEQVDPFMDQVAIELETLTRERDEAREEVATLRAELGRSAS</sequence>
<dbReference type="EMBL" id="JBHSON010000043">
    <property type="protein sequence ID" value="MFC5749524.1"/>
    <property type="molecule type" value="Genomic_DNA"/>
</dbReference>
<comment type="caution">
    <text evidence="9">The sequence shown here is derived from an EMBL/GenBank/DDBJ whole genome shotgun (WGS) entry which is preliminary data.</text>
</comment>
<keyword evidence="4" id="KW-0132">Cell division</keyword>
<gene>
    <name evidence="9" type="ORF">ACFPZN_28210</name>
</gene>
<evidence type="ECO:0000256" key="2">
    <source>
        <dbReference type="ARBA" id="ARBA00018787"/>
    </source>
</evidence>